<evidence type="ECO:0000313" key="14">
    <source>
        <dbReference type="Proteomes" id="UP000076154"/>
    </source>
</evidence>
<evidence type="ECO:0000259" key="12">
    <source>
        <dbReference type="SMART" id="SM00768"/>
    </source>
</evidence>
<dbReference type="GO" id="GO:0098552">
    <property type="term" value="C:side of membrane"/>
    <property type="evidence" value="ECO:0007669"/>
    <property type="project" value="UniProtKB-KW"/>
</dbReference>
<dbReference type="EC" id="2.4.1.-" evidence="10"/>
<evidence type="ECO:0000256" key="2">
    <source>
        <dbReference type="ARBA" id="ARBA00004589"/>
    </source>
</evidence>
<dbReference type="AlphaFoldDB" id="A0A369KA55"/>
<sequence>MRPTFRATALFAAFATLASTVQAIPKITREGRYLYKDDGTRFYIKGIAYQEQGVVIQSDENQFGEPSNFIDPLALPDACARDLPFLTELGVNAIRVYSVNSSLNHDDCMTAFSNAGIYAIIDLALPLNGSIDRIVPSWSTNILGQYIKTIDAFSKYDNVLAFNVGNEVVINNGTAVAPYVKAAARDIKAYLKSKSSSVLVGYAAINGPSTFRDPLANYLSCDLSGNNQDSTAIDLYGLNDYSWCGDSSFQNSYAGTFGDYAGYNVAAYLSEFGCVSNPPRLWTESGAIFSSDMSPVWSGGIAFSYFPAESAAGQFGIVTISTDGKTVTTGEDFTRLKTQYNQVTPPDSPAKGSATASTYPACPTTNNTFVASTNLPPTPNEAACGCLLSTLSCRFTPATNNYTAIVGQLLDTACQFVGTYGRLSGCDPTIKLSFVMSQYYQLNDRNSQACSFAGNGTVNPLAPSSISAADAAASSCIANPDATFVPSAPASTGGGASNGGSTSTGNSNSPNGAVRLVGDSNALIGMIAMAFVSIASAAWTLA</sequence>
<keyword evidence="7" id="KW-1015">Disulfide bond</keyword>
<dbReference type="STRING" id="39966.A0A369KA55"/>
<evidence type="ECO:0000256" key="9">
    <source>
        <dbReference type="ARBA" id="ARBA00023288"/>
    </source>
</evidence>
<evidence type="ECO:0000313" key="13">
    <source>
        <dbReference type="EMBL" id="RDB28674.1"/>
    </source>
</evidence>
<organism evidence="13 14">
    <name type="scientific">Hypsizygus marmoreus</name>
    <name type="common">White beech mushroom</name>
    <name type="synonym">Agaricus marmoreus</name>
    <dbReference type="NCBI Taxonomy" id="39966"/>
    <lineage>
        <taxon>Eukaryota</taxon>
        <taxon>Fungi</taxon>
        <taxon>Dikarya</taxon>
        <taxon>Basidiomycota</taxon>
        <taxon>Agaricomycotina</taxon>
        <taxon>Agaricomycetes</taxon>
        <taxon>Agaricomycetidae</taxon>
        <taxon>Agaricales</taxon>
        <taxon>Tricholomatineae</taxon>
        <taxon>Lyophyllaceae</taxon>
        <taxon>Hypsizygus</taxon>
    </lineage>
</organism>
<accession>A0A369KA55</accession>
<dbReference type="InterPro" id="IPR017853">
    <property type="entry name" value="GH"/>
</dbReference>
<feature type="region of interest" description="Disordered" evidence="11">
    <location>
        <begin position="488"/>
        <end position="512"/>
    </location>
</feature>
<evidence type="ECO:0000256" key="4">
    <source>
        <dbReference type="ARBA" id="ARBA00022622"/>
    </source>
</evidence>
<feature type="compositionally biased region" description="Low complexity" evidence="11">
    <location>
        <begin position="499"/>
        <end position="512"/>
    </location>
</feature>
<dbReference type="Proteomes" id="UP000076154">
    <property type="component" value="Unassembled WGS sequence"/>
</dbReference>
<comment type="subcellular location">
    <subcellularLocation>
        <location evidence="1">Cell envelope</location>
    </subcellularLocation>
    <subcellularLocation>
        <location evidence="10">Cell membrane</location>
        <topology evidence="10">Lipid-anchor</topology>
        <topology evidence="10">GPI-anchor</topology>
    </subcellularLocation>
    <subcellularLocation>
        <location evidence="2">Membrane</location>
        <topology evidence="2">Lipid-anchor</topology>
        <topology evidence="2">GPI-anchor</topology>
    </subcellularLocation>
</comment>
<evidence type="ECO:0000256" key="10">
    <source>
        <dbReference type="RuleBase" id="RU361209"/>
    </source>
</evidence>
<dbReference type="FunCoup" id="A0A369KA55">
    <property type="interactions" value="74"/>
</dbReference>
<reference evidence="13" key="1">
    <citation type="submission" date="2018-04" db="EMBL/GenBank/DDBJ databases">
        <title>Whole genome sequencing of Hypsizygus marmoreus.</title>
        <authorList>
            <person name="Choi I.-G."/>
            <person name="Min B."/>
            <person name="Kim J.-G."/>
            <person name="Kim S."/>
            <person name="Oh Y.-L."/>
            <person name="Kong W.-S."/>
            <person name="Park H."/>
            <person name="Jeong J."/>
            <person name="Song E.-S."/>
        </authorList>
    </citation>
    <scope>NUCLEOTIDE SEQUENCE [LARGE SCALE GENOMIC DNA]</scope>
    <source>
        <strain evidence="13">51987-8</strain>
    </source>
</reference>
<comment type="caution">
    <text evidence="13">The sequence shown here is derived from an EMBL/GenBank/DDBJ whole genome shotgun (WGS) entry which is preliminary data.</text>
</comment>
<keyword evidence="6 10" id="KW-0472">Membrane</keyword>
<keyword evidence="9 10" id="KW-0449">Lipoprotein</keyword>
<comment type="function">
    <text evidence="10">Splits internally a 1,3-beta-glucan molecule and transfers the newly generated reducing end (the donor) to the non-reducing end of another 1,3-beta-glucan molecule (the acceptor) forming a 1,3-beta linkage, resulting in the elongation of 1,3-beta-glucan chains in the cell wall.</text>
</comment>
<dbReference type="InParanoid" id="A0A369KA55"/>
<feature type="signal peptide" evidence="10">
    <location>
        <begin position="1"/>
        <end position="23"/>
    </location>
</feature>
<dbReference type="GO" id="GO:0005886">
    <property type="term" value="C:plasma membrane"/>
    <property type="evidence" value="ECO:0007669"/>
    <property type="project" value="UniProtKB-SubCell"/>
</dbReference>
<evidence type="ECO:0000256" key="1">
    <source>
        <dbReference type="ARBA" id="ARBA00004196"/>
    </source>
</evidence>
<evidence type="ECO:0000256" key="6">
    <source>
        <dbReference type="ARBA" id="ARBA00023136"/>
    </source>
</evidence>
<evidence type="ECO:0000256" key="11">
    <source>
        <dbReference type="SAM" id="MobiDB-lite"/>
    </source>
</evidence>
<dbReference type="GO" id="GO:0071970">
    <property type="term" value="P:fungal-type cell wall (1-&gt;3)-beta-D-glucan biosynthetic process"/>
    <property type="evidence" value="ECO:0007669"/>
    <property type="project" value="TreeGrafter"/>
</dbReference>
<feature type="domain" description="X8" evidence="12">
    <location>
        <begin position="391"/>
        <end position="478"/>
    </location>
</feature>
<gene>
    <name evidence="13" type="primary">gel4</name>
    <name evidence="13" type="ORF">Hypma_015161</name>
</gene>
<protein>
    <recommendedName>
        <fullName evidence="10">1,3-beta-glucanosyltransferase</fullName>
        <ecNumber evidence="10">2.4.1.-</ecNumber>
    </recommendedName>
</protein>
<evidence type="ECO:0000256" key="5">
    <source>
        <dbReference type="ARBA" id="ARBA00022729"/>
    </source>
</evidence>
<dbReference type="Pfam" id="PF07983">
    <property type="entry name" value="X8"/>
    <property type="match status" value="1"/>
</dbReference>
<dbReference type="GO" id="GO:0042124">
    <property type="term" value="F:1,3-beta-glucanosyltransferase activity"/>
    <property type="evidence" value="ECO:0007669"/>
    <property type="project" value="TreeGrafter"/>
</dbReference>
<dbReference type="Pfam" id="PF03198">
    <property type="entry name" value="Glyco_hydro_72"/>
    <property type="match status" value="1"/>
</dbReference>
<proteinExistence type="inferred from homology"/>
<keyword evidence="8" id="KW-0325">Glycoprotein</keyword>
<feature type="chain" id="PRO_5016482005" description="1,3-beta-glucanosyltransferase" evidence="10">
    <location>
        <begin position="24"/>
        <end position="542"/>
    </location>
</feature>
<dbReference type="EMBL" id="LUEZ02000010">
    <property type="protein sequence ID" value="RDB28674.1"/>
    <property type="molecule type" value="Genomic_DNA"/>
</dbReference>
<evidence type="ECO:0000256" key="3">
    <source>
        <dbReference type="ARBA" id="ARBA00007528"/>
    </source>
</evidence>
<dbReference type="PANTHER" id="PTHR31468">
    <property type="entry name" value="1,3-BETA-GLUCANOSYLTRANSFERASE GAS1"/>
    <property type="match status" value="1"/>
</dbReference>
<comment type="similarity">
    <text evidence="3 10">Belongs to the glycosyl hydrolase 72 family.</text>
</comment>
<keyword evidence="4 10" id="KW-0336">GPI-anchor</keyword>
<evidence type="ECO:0000256" key="8">
    <source>
        <dbReference type="ARBA" id="ARBA00023180"/>
    </source>
</evidence>
<name>A0A369KA55_HYPMA</name>
<keyword evidence="14" id="KW-1185">Reference proteome</keyword>
<dbReference type="PANTHER" id="PTHR31468:SF2">
    <property type="entry name" value="1,3-BETA-GLUCANOSYLTRANSFERASE GAS1"/>
    <property type="match status" value="1"/>
</dbReference>
<dbReference type="OrthoDB" id="421038at2759"/>
<dbReference type="SMART" id="SM00768">
    <property type="entry name" value="X8"/>
    <property type="match status" value="1"/>
</dbReference>
<keyword evidence="5 10" id="KW-0732">Signal</keyword>
<keyword evidence="10" id="KW-0808">Transferase</keyword>
<evidence type="ECO:0000256" key="7">
    <source>
        <dbReference type="ARBA" id="ARBA00023157"/>
    </source>
</evidence>
<dbReference type="Gene3D" id="3.20.20.80">
    <property type="entry name" value="Glycosidases"/>
    <property type="match status" value="1"/>
</dbReference>
<dbReference type="InterPro" id="IPR004886">
    <property type="entry name" value="Glucanosyltransferase"/>
</dbReference>
<dbReference type="Gene3D" id="1.20.58.1040">
    <property type="match status" value="1"/>
</dbReference>
<dbReference type="InterPro" id="IPR012946">
    <property type="entry name" value="X8"/>
</dbReference>
<dbReference type="GO" id="GO:0031505">
    <property type="term" value="P:fungal-type cell wall organization"/>
    <property type="evidence" value="ECO:0007669"/>
    <property type="project" value="TreeGrafter"/>
</dbReference>
<dbReference type="SUPFAM" id="SSF51445">
    <property type="entry name" value="(Trans)glycosidases"/>
    <property type="match status" value="1"/>
</dbReference>